<dbReference type="NCBIfam" id="TIGR01452">
    <property type="entry name" value="PGP_euk"/>
    <property type="match status" value="2"/>
</dbReference>
<dbReference type="PANTHER" id="PTHR19288">
    <property type="entry name" value="4-NITROPHENYLPHOSPHATASE-RELATED"/>
    <property type="match status" value="1"/>
</dbReference>
<dbReference type="Gene3D" id="3.40.50.1000">
    <property type="entry name" value="HAD superfamily/HAD-like"/>
    <property type="match status" value="6"/>
</dbReference>
<dbReference type="GO" id="GO:0016791">
    <property type="term" value="F:phosphatase activity"/>
    <property type="evidence" value="ECO:0007669"/>
    <property type="project" value="InterPro"/>
</dbReference>
<dbReference type="SUPFAM" id="SSF56784">
    <property type="entry name" value="HAD-like"/>
    <property type="match status" value="3"/>
</dbReference>
<dbReference type="InterPro" id="IPR036412">
    <property type="entry name" value="HAD-like_sf"/>
</dbReference>
<dbReference type="Pfam" id="PF13344">
    <property type="entry name" value="Hydrolase_6"/>
    <property type="match status" value="3"/>
</dbReference>
<dbReference type="PANTHER" id="PTHR19288:SF83">
    <property type="entry name" value="PHOSPHOGLYCOLATE PHOSPHATASE"/>
    <property type="match status" value="1"/>
</dbReference>
<dbReference type="GO" id="GO:0005737">
    <property type="term" value="C:cytoplasm"/>
    <property type="evidence" value="ECO:0007669"/>
    <property type="project" value="TreeGrafter"/>
</dbReference>
<dbReference type="EMBL" id="UZAF01017506">
    <property type="protein sequence ID" value="VDO42340.1"/>
    <property type="molecule type" value="Genomic_DNA"/>
</dbReference>
<dbReference type="AlphaFoldDB" id="A0A158QNU4"/>
<dbReference type="WBParaSite" id="HPLM_0001125301-mRNA-1">
    <property type="protein sequence ID" value="HPLM_0001125301-mRNA-1"/>
    <property type="gene ID" value="HPLM_0001125301"/>
</dbReference>
<reference evidence="2 3" key="2">
    <citation type="submission" date="2018-11" db="EMBL/GenBank/DDBJ databases">
        <authorList>
            <consortium name="Pathogen Informatics"/>
        </authorList>
    </citation>
    <scope>NUCLEOTIDE SEQUENCE [LARGE SCALE GENOMIC DNA]</scope>
    <source>
        <strain evidence="2 3">MHpl1</strain>
    </source>
</reference>
<dbReference type="FunFam" id="3.40.50.1000:FF:000156">
    <property type="entry name" value="PhosphoGlycolate Phosphatase Homolog"/>
    <property type="match status" value="1"/>
</dbReference>
<dbReference type="Pfam" id="PF13242">
    <property type="entry name" value="Hydrolase_like"/>
    <property type="match status" value="3"/>
</dbReference>
<dbReference type="Proteomes" id="UP000268014">
    <property type="component" value="Unassembled WGS sequence"/>
</dbReference>
<reference evidence="4" key="1">
    <citation type="submission" date="2016-04" db="UniProtKB">
        <authorList>
            <consortium name="WormBaseParasite"/>
        </authorList>
    </citation>
    <scope>IDENTIFICATION</scope>
</reference>
<evidence type="ECO:0000313" key="2">
    <source>
        <dbReference type="EMBL" id="VDO42340.1"/>
    </source>
</evidence>
<gene>
    <name evidence="2" type="ORF">HPLM_LOCUS11245</name>
</gene>
<dbReference type="InterPro" id="IPR006357">
    <property type="entry name" value="HAD-SF_hydro_IIA"/>
</dbReference>
<evidence type="ECO:0000256" key="1">
    <source>
        <dbReference type="ARBA" id="ARBA00022801"/>
    </source>
</evidence>
<protein>
    <submittedName>
        <fullName evidence="4">4-nitrophenylphosphatase</fullName>
    </submittedName>
</protein>
<keyword evidence="3" id="KW-1185">Reference proteome</keyword>
<organism evidence="4">
    <name type="scientific">Haemonchus placei</name>
    <name type="common">Barber's pole worm</name>
    <dbReference type="NCBI Taxonomy" id="6290"/>
    <lineage>
        <taxon>Eukaryota</taxon>
        <taxon>Metazoa</taxon>
        <taxon>Ecdysozoa</taxon>
        <taxon>Nematoda</taxon>
        <taxon>Chromadorea</taxon>
        <taxon>Rhabditida</taxon>
        <taxon>Rhabditina</taxon>
        <taxon>Rhabditomorpha</taxon>
        <taxon>Strongyloidea</taxon>
        <taxon>Trichostrongylidae</taxon>
        <taxon>Haemonchus</taxon>
    </lineage>
</organism>
<dbReference type="InterPro" id="IPR023214">
    <property type="entry name" value="HAD_sf"/>
</dbReference>
<sequence length="987" mass="109789">MITSRTARVLLLPRCRPLRCNRQLYRDFRSSHGVKERQSPPVDGLQANVAGTQLKIVEPTPSSLRPYSSHFHRPKEDHFSENVAKTLCPESFEELLPHIDTFIFDADGVLWLGDEVIPGSPRLVDFLVKNNKRVIMLTNNATKSRALIAEKIARLGYSPELNKDTVVNPAAVIADSLHRAGFAGYKKVYLIGSQGVRDEMDALGLEYFGHGPEPLDPSDERTYLVKAANYLKQPHCLFLATNEDETCPSPDPNVIIPDAGPIVAAVRCASGREPLTIGKPNSPIFDFIRRRWNIDPERTMMIGDRTNTDVKFGRDHGMRTLLVLSGCHQIEDIMENHRNGLLDMMKTTDSTAVRNCMLSSPAYKSKDGHFSEDITKPLGPESFRELLPDIDTFIFDADGVLWLGDDAIPGSVRLIDFLVKIKKQVIILTNNATKSRAVYAKKLARLGFSSKLDEDSLVNPAAVIADTLYRAGITGNKKVYLIGAQGVRDEMDALGIQYFGHGPEPQDHSDGSAFMFDIELEEDPSEVGAVVVGYEKHFDYHKLMKASNYLQHPHCLFLATNEDETCPGPNPDIITPDAGLSTHFLPFTPTPNRPIPGPIVAAVRCASGREPITVGKPNTPAFDYIRRRWRINPERTIMVGDRTNTDIKFGRDHGLKTLLVLSGCHQLEDVTDNRIHGDFDMPLCPESFRELLPHIDTFIFDADGVLWLGDDVIPGSPRLVDFLIKSRKRVIILTNNATKSRAVYAKKLARLGFNRKLDKNSLVNPAAVVADALDRAGLADNMKVYLIGAQGVRDEMDDLGIEYFGHGPEPQDDSDGSAFMFDIELEEDPSDVGAVVVGYEKHFNYHKLMKAANYLQKRHCLFLATNEDETCPGPNADVVTPDAGPLVAAVRCASGREPITVGKPNTPAFDYIRRRWNIDPERTLMVGDRTNTDVKFGRDHGLKTLLVLSGCHQLEDILDNHRNGSLDMVPDYYTTCLGALLPHRDYA</sequence>
<evidence type="ECO:0000313" key="4">
    <source>
        <dbReference type="WBParaSite" id="HPLM_0001125301-mRNA-1"/>
    </source>
</evidence>
<evidence type="ECO:0000313" key="3">
    <source>
        <dbReference type="Proteomes" id="UP000268014"/>
    </source>
</evidence>
<dbReference type="OrthoDB" id="413953at2759"/>
<accession>A0A158QNU4</accession>
<dbReference type="InterPro" id="IPR006349">
    <property type="entry name" value="PGP_euk"/>
</dbReference>
<dbReference type="STRING" id="6290.A0A158QNU4"/>
<proteinExistence type="predicted"/>
<name>A0A158QNU4_HAEPC</name>
<dbReference type="NCBIfam" id="TIGR01460">
    <property type="entry name" value="HAD-SF-IIA"/>
    <property type="match status" value="2"/>
</dbReference>
<keyword evidence="1" id="KW-0378">Hydrolase</keyword>